<evidence type="ECO:0000313" key="2">
    <source>
        <dbReference type="EMBL" id="CAD8599801.1"/>
    </source>
</evidence>
<feature type="region of interest" description="Disordered" evidence="1">
    <location>
        <begin position="420"/>
        <end position="448"/>
    </location>
</feature>
<evidence type="ECO:0000256" key="1">
    <source>
        <dbReference type="SAM" id="MobiDB-lite"/>
    </source>
</evidence>
<dbReference type="InterPro" id="IPR001646">
    <property type="entry name" value="5peptide_repeat"/>
</dbReference>
<feature type="compositionally biased region" description="Low complexity" evidence="1">
    <location>
        <begin position="241"/>
        <end position="279"/>
    </location>
</feature>
<accession>A0A7S0L3L4</accession>
<dbReference type="EMBL" id="HBEY01006406">
    <property type="protein sequence ID" value="CAD8599801.1"/>
    <property type="molecule type" value="Transcribed_RNA"/>
</dbReference>
<reference evidence="2" key="1">
    <citation type="submission" date="2021-01" db="EMBL/GenBank/DDBJ databases">
        <authorList>
            <person name="Corre E."/>
            <person name="Pelletier E."/>
            <person name="Niang G."/>
            <person name="Scheremetjew M."/>
            <person name="Finn R."/>
            <person name="Kale V."/>
            <person name="Holt S."/>
            <person name="Cochrane G."/>
            <person name="Meng A."/>
            <person name="Brown T."/>
            <person name="Cohen L."/>
        </authorList>
    </citation>
    <scope>NUCLEOTIDE SEQUENCE</scope>
    <source>
        <strain evidence="2">PLY182g</strain>
    </source>
</reference>
<name>A0A7S0L3L4_9EUKA</name>
<dbReference type="Pfam" id="PF00805">
    <property type="entry name" value="Pentapeptide"/>
    <property type="match status" value="3"/>
</dbReference>
<organism evidence="2">
    <name type="scientific">Coccolithus braarudii</name>
    <dbReference type="NCBI Taxonomy" id="221442"/>
    <lineage>
        <taxon>Eukaryota</taxon>
        <taxon>Haptista</taxon>
        <taxon>Haptophyta</taxon>
        <taxon>Prymnesiophyceae</taxon>
        <taxon>Coccolithales</taxon>
        <taxon>Coccolithaceae</taxon>
        <taxon>Coccolithus</taxon>
    </lineage>
</organism>
<feature type="region of interest" description="Disordered" evidence="1">
    <location>
        <begin position="241"/>
        <end position="291"/>
    </location>
</feature>
<dbReference type="PANTHER" id="PTHR14136:SF17">
    <property type="entry name" value="BTB_POZ DOMAIN-CONTAINING PROTEIN KCTD9"/>
    <property type="match status" value="1"/>
</dbReference>
<dbReference type="InterPro" id="IPR051082">
    <property type="entry name" value="Pentapeptide-BTB/POZ_domain"/>
</dbReference>
<gene>
    <name evidence="2" type="ORF">CPEL01642_LOCUS3131</name>
</gene>
<protein>
    <submittedName>
        <fullName evidence="2">Uncharacterized protein</fullName>
    </submittedName>
</protein>
<dbReference type="Gene3D" id="2.160.20.80">
    <property type="entry name" value="E3 ubiquitin-protein ligase SopA"/>
    <property type="match status" value="2"/>
</dbReference>
<sequence>MLTIRRSLPGTMAGASLPHASQSFFGYSTPVNTFAGLFTSSHRQDGQHRTRRASIARTLCVCYVTSAMIGVAEALPWSAPVPTTASATSPSLTQLSSSATIGTRGVGSGALAVAPSAGPPPVPPACALPCAHTTCLLFWEPHITCSMTKAAGCQCDGCCTEPSQTTVLSPPTPITHGSIGPAGSAHARTHVQQPVMTAPARAGASAAMAVAAPAGAATAASATRTATPTIPVVASTIPAVTRTSPKSSSSSASGGAWSAPAAARTTSTASTSSTPVARVPRPAMRVPLGSQKPAPATWRWLAPGAGRGRAARHQGACHAARPRLLGTVPAKEATADIQARSALTGDMCRDRCALDTSCMAFEFAKLNRKYNQCKLLPWDVSRTLPMPGYVCFVKVAIQKVSSLSVQYRAPGSLYASPSPQVALQNYQPPPPPSRLTPSPHSITSSCSQAAPSSSQAAQLGTYKGQFYGPGNWPTGVIGRMPVPAATFDFSCLRGSQCLHLVGFGANFEYCTDLTYSDLRYAQLSTAELAGVDFTGSRLEHADLSRASLLDSYTRFGEPGASFASASLMHATILGKLGTCDFSNANMRNVEMDGSEMWGSNFTGADLRGARATDIKLGKAELIGSNLASSDFSGAEAVGADFSMADCTGVNFEAAELSGAYFRGADISRAIFKEAKMHGADLTGAKGISTANFEMVEGVMIGMNTGITAFGAAAAARFANAG</sequence>
<proteinExistence type="predicted"/>
<dbReference type="AlphaFoldDB" id="A0A7S0L3L4"/>
<feature type="compositionally biased region" description="Low complexity" evidence="1">
    <location>
        <begin position="435"/>
        <end position="448"/>
    </location>
</feature>
<dbReference type="PANTHER" id="PTHR14136">
    <property type="entry name" value="BTB_POZ DOMAIN-CONTAINING PROTEIN KCTD9"/>
    <property type="match status" value="1"/>
</dbReference>
<dbReference type="SUPFAM" id="SSF141571">
    <property type="entry name" value="Pentapeptide repeat-like"/>
    <property type="match status" value="2"/>
</dbReference>